<reference evidence="3" key="1">
    <citation type="submission" date="2024-06" db="EMBL/GenBank/DDBJ databases">
        <title>Draft Genome Sequences of Epichloe bromicola Strains Isolated from Elymus ciliaris.</title>
        <authorList>
            <consortium name="Epichloe bromicola genome sequencing consortium"/>
            <person name="Miura A."/>
            <person name="Imano S."/>
            <person name="Ashida A."/>
            <person name="Sato I."/>
            <person name="Chiba S."/>
            <person name="Tanaka A."/>
            <person name="Camagna M."/>
            <person name="Takemoto D."/>
        </authorList>
    </citation>
    <scope>NUCLEOTIDE SEQUENCE [LARGE SCALE GENOMIC DNA]</scope>
    <source>
        <strain evidence="3">DP</strain>
    </source>
</reference>
<keyword evidence="1" id="KW-0472">Membrane</keyword>
<evidence type="ECO:0000313" key="3">
    <source>
        <dbReference type="Proteomes" id="UP001562357"/>
    </source>
</evidence>
<name>A0ABQ0CL51_9HYPO</name>
<organism evidence="2 3">
    <name type="scientific">Epichloe bromicola</name>
    <dbReference type="NCBI Taxonomy" id="79588"/>
    <lineage>
        <taxon>Eukaryota</taxon>
        <taxon>Fungi</taxon>
        <taxon>Dikarya</taxon>
        <taxon>Ascomycota</taxon>
        <taxon>Pezizomycotina</taxon>
        <taxon>Sordariomycetes</taxon>
        <taxon>Hypocreomycetidae</taxon>
        <taxon>Hypocreales</taxon>
        <taxon>Clavicipitaceae</taxon>
        <taxon>Epichloe</taxon>
    </lineage>
</organism>
<dbReference type="Proteomes" id="UP001562357">
    <property type="component" value="Unassembled WGS sequence"/>
</dbReference>
<sequence length="99" mass="10199">MSITSGVSGIFTSIYDLFASLLATILAFLQGAVSAAQGVIVCIVNAVQDIISQAVHLTSGVTKFVASNFIALAVGGLLAFAYLRYSANSRQAVAGKKTQ</sequence>
<keyword evidence="1" id="KW-0812">Transmembrane</keyword>
<feature type="transmembrane region" description="Helical" evidence="1">
    <location>
        <begin position="62"/>
        <end position="83"/>
    </location>
</feature>
<dbReference type="EMBL" id="BAAFGZ010000063">
    <property type="protein sequence ID" value="GAB0134002.1"/>
    <property type="molecule type" value="Genomic_DNA"/>
</dbReference>
<protein>
    <submittedName>
        <fullName evidence="2">Uncharacterized protein</fullName>
    </submittedName>
</protein>
<evidence type="ECO:0000313" key="2">
    <source>
        <dbReference type="EMBL" id="GAB0134002.1"/>
    </source>
</evidence>
<keyword evidence="1" id="KW-1133">Transmembrane helix</keyword>
<accession>A0ABQ0CL51</accession>
<gene>
    <name evidence="2" type="primary">g2389</name>
    <name evidence="2" type="ORF">EsDP_00002389</name>
</gene>
<proteinExistence type="predicted"/>
<comment type="caution">
    <text evidence="2">The sequence shown here is derived from an EMBL/GenBank/DDBJ whole genome shotgun (WGS) entry which is preliminary data.</text>
</comment>
<evidence type="ECO:0000256" key="1">
    <source>
        <dbReference type="SAM" id="Phobius"/>
    </source>
</evidence>
<keyword evidence="3" id="KW-1185">Reference proteome</keyword>